<dbReference type="KEGG" id="mlr:MELLADRAFT_112864"/>
<dbReference type="HOGENOM" id="CLU_2073674_0_0_1"/>
<feature type="compositionally biased region" description="Polar residues" evidence="1">
    <location>
        <begin position="14"/>
        <end position="36"/>
    </location>
</feature>
<protein>
    <submittedName>
        <fullName evidence="2">Uncharacterized protein</fullName>
    </submittedName>
</protein>
<dbReference type="Proteomes" id="UP000001072">
    <property type="component" value="Unassembled WGS sequence"/>
</dbReference>
<dbReference type="RefSeq" id="XP_007417546.1">
    <property type="nucleotide sequence ID" value="XM_007417484.1"/>
</dbReference>
<evidence type="ECO:0000313" key="3">
    <source>
        <dbReference type="Proteomes" id="UP000001072"/>
    </source>
</evidence>
<feature type="region of interest" description="Disordered" evidence="1">
    <location>
        <begin position="1"/>
        <end position="111"/>
    </location>
</feature>
<organism evidence="3">
    <name type="scientific">Melampsora larici-populina (strain 98AG31 / pathotype 3-4-7)</name>
    <name type="common">Poplar leaf rust fungus</name>
    <dbReference type="NCBI Taxonomy" id="747676"/>
    <lineage>
        <taxon>Eukaryota</taxon>
        <taxon>Fungi</taxon>
        <taxon>Dikarya</taxon>
        <taxon>Basidiomycota</taxon>
        <taxon>Pucciniomycotina</taxon>
        <taxon>Pucciniomycetes</taxon>
        <taxon>Pucciniales</taxon>
        <taxon>Melampsoraceae</taxon>
        <taxon>Melampsora</taxon>
    </lineage>
</organism>
<dbReference type="InParanoid" id="F4S7Y2"/>
<dbReference type="GeneID" id="18924812"/>
<reference evidence="3" key="1">
    <citation type="journal article" date="2011" name="Proc. Natl. Acad. Sci. U.S.A.">
        <title>Obligate biotrophy features unraveled by the genomic analysis of rust fungi.</title>
        <authorList>
            <person name="Duplessis S."/>
            <person name="Cuomo C.A."/>
            <person name="Lin Y.-C."/>
            <person name="Aerts A."/>
            <person name="Tisserant E."/>
            <person name="Veneault-Fourrey C."/>
            <person name="Joly D.L."/>
            <person name="Hacquard S."/>
            <person name="Amselem J."/>
            <person name="Cantarel B.L."/>
            <person name="Chiu R."/>
            <person name="Coutinho P.M."/>
            <person name="Feau N."/>
            <person name="Field M."/>
            <person name="Frey P."/>
            <person name="Gelhaye E."/>
            <person name="Goldberg J."/>
            <person name="Grabherr M.G."/>
            <person name="Kodira C.D."/>
            <person name="Kohler A."/>
            <person name="Kuees U."/>
            <person name="Lindquist E.A."/>
            <person name="Lucas S.M."/>
            <person name="Mago R."/>
            <person name="Mauceli E."/>
            <person name="Morin E."/>
            <person name="Murat C."/>
            <person name="Pangilinan J.L."/>
            <person name="Park R."/>
            <person name="Pearson M."/>
            <person name="Quesneville H."/>
            <person name="Rouhier N."/>
            <person name="Sakthikumar S."/>
            <person name="Salamov A.A."/>
            <person name="Schmutz J."/>
            <person name="Selles B."/>
            <person name="Shapiro H."/>
            <person name="Tanguay P."/>
            <person name="Tuskan G.A."/>
            <person name="Henrissat B."/>
            <person name="Van de Peer Y."/>
            <person name="Rouze P."/>
            <person name="Ellis J.G."/>
            <person name="Dodds P.N."/>
            <person name="Schein J.E."/>
            <person name="Zhong S."/>
            <person name="Hamelin R.C."/>
            <person name="Grigoriev I.V."/>
            <person name="Szabo L.J."/>
            <person name="Martin F."/>
        </authorList>
    </citation>
    <scope>NUCLEOTIDE SEQUENCE [LARGE SCALE GENOMIC DNA]</scope>
    <source>
        <strain evidence="3">98AG31 / pathotype 3-4-7</strain>
    </source>
</reference>
<name>F4S7Y2_MELLP</name>
<sequence length="118" mass="13150">MNAPIAQFGHDNSAPYNSSTAALSHHPISSVQIHTSNNNNDLNLGLEDLMEMDGEEDADGETDDDENNKDDPEGEVSDDESEKDDNEWGDYTTDDEESGQIDGDWPPQGMFNLREVWF</sequence>
<evidence type="ECO:0000313" key="2">
    <source>
        <dbReference type="EMBL" id="EGF99248.1"/>
    </source>
</evidence>
<proteinExistence type="predicted"/>
<accession>F4S7Y2</accession>
<dbReference type="VEuPathDB" id="FungiDB:MELLADRAFT_112864"/>
<feature type="compositionally biased region" description="Acidic residues" evidence="1">
    <location>
        <begin position="48"/>
        <end position="99"/>
    </location>
</feature>
<evidence type="ECO:0000256" key="1">
    <source>
        <dbReference type="SAM" id="MobiDB-lite"/>
    </source>
</evidence>
<gene>
    <name evidence="2" type="ORF">MELLADRAFT_112864</name>
</gene>
<dbReference type="EMBL" id="GL883162">
    <property type="protein sequence ID" value="EGF99248.1"/>
    <property type="molecule type" value="Genomic_DNA"/>
</dbReference>
<dbReference type="AlphaFoldDB" id="F4S7Y2"/>
<feature type="compositionally biased region" description="Low complexity" evidence="1">
    <location>
        <begin position="37"/>
        <end position="47"/>
    </location>
</feature>
<keyword evidence="3" id="KW-1185">Reference proteome</keyword>